<dbReference type="RefSeq" id="WP_066880907.1">
    <property type="nucleotide sequence ID" value="NZ_LODL01000007.1"/>
</dbReference>
<protein>
    <recommendedName>
        <fullName evidence="4">DUF2189 domain-containing protein</fullName>
    </recommendedName>
</protein>
<dbReference type="AlphaFoldDB" id="A0A133XMV4"/>
<proteinExistence type="predicted"/>
<keyword evidence="3" id="KW-1185">Reference proteome</keyword>
<evidence type="ECO:0008006" key="4">
    <source>
        <dbReference type="Google" id="ProtNLM"/>
    </source>
</evidence>
<dbReference type="STRING" id="281362.AT959_02645"/>
<evidence type="ECO:0000313" key="2">
    <source>
        <dbReference type="EMBL" id="KXB32264.1"/>
    </source>
</evidence>
<feature type="transmembrane region" description="Helical" evidence="1">
    <location>
        <begin position="102"/>
        <end position="128"/>
    </location>
</feature>
<feature type="transmembrane region" description="Helical" evidence="1">
    <location>
        <begin position="30"/>
        <end position="49"/>
    </location>
</feature>
<keyword evidence="1" id="KW-0472">Membrane</keyword>
<dbReference type="Proteomes" id="UP000070186">
    <property type="component" value="Unassembled WGS sequence"/>
</dbReference>
<sequence>MPIQSFSSATIWRALADGWRLASATRGVSIAYSLIFVFAGGLIFGGLLLQGWTPFVIAAAGAFMLVGPVILAGFYGIAGAYERGERIAFGNVLAGFAVASRALWALALVCGLLFMIFVTDAAILYAYMLGQTPVWVADLATAAGVLKFFRWASVSGLVVALLLFGVSAFSVPLLCERRAGLVEAVVLSVRVVFDSFPAAMLWAAVLAALTIGSVLLLPLLPLTLPWMAYASRALYRQVLPAS</sequence>
<dbReference type="InterPro" id="IPR018692">
    <property type="entry name" value="DUF2189"/>
</dbReference>
<name>A0A133XMV4_9RHOO</name>
<evidence type="ECO:0000313" key="3">
    <source>
        <dbReference type="Proteomes" id="UP000070186"/>
    </source>
</evidence>
<keyword evidence="1" id="KW-1133">Transmembrane helix</keyword>
<keyword evidence="1" id="KW-0812">Transmembrane</keyword>
<comment type="caution">
    <text evidence="2">The sequence shown here is derived from an EMBL/GenBank/DDBJ whole genome shotgun (WGS) entry which is preliminary data.</text>
</comment>
<organism evidence="2 3">
    <name type="scientific">Dechloromonas denitrificans</name>
    <dbReference type="NCBI Taxonomy" id="281362"/>
    <lineage>
        <taxon>Bacteria</taxon>
        <taxon>Pseudomonadati</taxon>
        <taxon>Pseudomonadota</taxon>
        <taxon>Betaproteobacteria</taxon>
        <taxon>Rhodocyclales</taxon>
        <taxon>Azonexaceae</taxon>
        <taxon>Dechloromonas</taxon>
    </lineage>
</organism>
<reference evidence="2 3" key="1">
    <citation type="submission" date="2015-12" db="EMBL/GenBank/DDBJ databases">
        <title>Nitrous oxide reduction kinetics distinguish bacteria harboring typical versus atypical NosZ.</title>
        <authorList>
            <person name="Yoon S."/>
            <person name="Nissen S."/>
            <person name="Park D."/>
            <person name="Sanford R.A."/>
            <person name="Loeffler F.E."/>
        </authorList>
    </citation>
    <scope>NUCLEOTIDE SEQUENCE [LARGE SCALE GENOMIC DNA]</scope>
    <source>
        <strain evidence="2 3">ATCC BAA-841</strain>
    </source>
</reference>
<dbReference type="EMBL" id="LODL01000007">
    <property type="protein sequence ID" value="KXB32264.1"/>
    <property type="molecule type" value="Genomic_DNA"/>
</dbReference>
<dbReference type="Pfam" id="PF09955">
    <property type="entry name" value="DUF2189"/>
    <property type="match status" value="1"/>
</dbReference>
<feature type="transmembrane region" description="Helical" evidence="1">
    <location>
        <begin position="148"/>
        <end position="175"/>
    </location>
</feature>
<feature type="transmembrane region" description="Helical" evidence="1">
    <location>
        <begin position="196"/>
        <end position="220"/>
    </location>
</feature>
<accession>A0A133XMV4</accession>
<feature type="transmembrane region" description="Helical" evidence="1">
    <location>
        <begin position="55"/>
        <end position="81"/>
    </location>
</feature>
<evidence type="ECO:0000256" key="1">
    <source>
        <dbReference type="SAM" id="Phobius"/>
    </source>
</evidence>
<gene>
    <name evidence="2" type="ORF">AT959_02645</name>
</gene>